<feature type="compositionally biased region" description="Low complexity" evidence="5">
    <location>
        <begin position="88"/>
        <end position="108"/>
    </location>
</feature>
<proteinExistence type="predicted"/>
<dbReference type="AlphaFoldDB" id="B3S215"/>
<evidence type="ECO:0000256" key="4">
    <source>
        <dbReference type="ARBA" id="ARBA00023136"/>
    </source>
</evidence>
<feature type="compositionally biased region" description="Basic and acidic residues" evidence="5">
    <location>
        <begin position="10"/>
        <end position="31"/>
    </location>
</feature>
<dbReference type="CTD" id="6755411"/>
<dbReference type="GO" id="GO:0016020">
    <property type="term" value="C:membrane"/>
    <property type="evidence" value="ECO:0007669"/>
    <property type="project" value="UniProtKB-SubCell"/>
</dbReference>
<reference evidence="8 9" key="1">
    <citation type="journal article" date="2008" name="Nature">
        <title>The Trichoplax genome and the nature of placozoans.</title>
        <authorList>
            <person name="Srivastava M."/>
            <person name="Begovic E."/>
            <person name="Chapman J."/>
            <person name="Putnam N.H."/>
            <person name="Hellsten U."/>
            <person name="Kawashima T."/>
            <person name="Kuo A."/>
            <person name="Mitros T."/>
            <person name="Salamov A."/>
            <person name="Carpenter M.L."/>
            <person name="Signorovitch A.Y."/>
            <person name="Moreno M.A."/>
            <person name="Kamm K."/>
            <person name="Grimwood J."/>
            <person name="Schmutz J."/>
            <person name="Shapiro H."/>
            <person name="Grigoriev I.V."/>
            <person name="Buss L.W."/>
            <person name="Schierwater B."/>
            <person name="Dellaporta S.L."/>
            <person name="Rokhsar D.S."/>
        </authorList>
    </citation>
    <scope>NUCLEOTIDE SEQUENCE [LARGE SCALE GENOMIC DNA]</scope>
    <source>
        <strain evidence="8 9">Grell-BS-1999</strain>
    </source>
</reference>
<feature type="transmembrane region" description="Helical" evidence="6">
    <location>
        <begin position="255"/>
        <end position="274"/>
    </location>
</feature>
<feature type="region of interest" description="Disordered" evidence="5">
    <location>
        <begin position="1"/>
        <end position="50"/>
    </location>
</feature>
<dbReference type="Pfam" id="PF06271">
    <property type="entry name" value="RDD"/>
    <property type="match status" value="1"/>
</dbReference>
<dbReference type="PANTHER" id="PTHR13659">
    <property type="entry name" value="AUTOSOMAL HIGHLY CONSERVED PROTEIN"/>
    <property type="match status" value="1"/>
</dbReference>
<dbReference type="HOGENOM" id="CLU_925390_0_0_1"/>
<dbReference type="PhylomeDB" id="B3S215"/>
<feature type="transmembrane region" description="Helical" evidence="6">
    <location>
        <begin position="137"/>
        <end position="155"/>
    </location>
</feature>
<evidence type="ECO:0000256" key="6">
    <source>
        <dbReference type="SAM" id="Phobius"/>
    </source>
</evidence>
<dbReference type="InterPro" id="IPR010432">
    <property type="entry name" value="RDD"/>
</dbReference>
<accession>B3S215</accession>
<dbReference type="OrthoDB" id="10061042at2759"/>
<dbReference type="eggNOG" id="KOG4647">
    <property type="taxonomic scope" value="Eukaryota"/>
</dbReference>
<dbReference type="RefSeq" id="XP_002114512.1">
    <property type="nucleotide sequence ID" value="XM_002114476.1"/>
</dbReference>
<dbReference type="GeneID" id="6755411"/>
<dbReference type="InParanoid" id="B3S215"/>
<dbReference type="Proteomes" id="UP000009022">
    <property type="component" value="Unassembled WGS sequence"/>
</dbReference>
<dbReference type="EMBL" id="DS985247">
    <property type="protein sequence ID" value="EDV23602.1"/>
    <property type="molecule type" value="Genomic_DNA"/>
</dbReference>
<keyword evidence="3 6" id="KW-1133">Transmembrane helix</keyword>
<keyword evidence="2 6" id="KW-0812">Transmembrane</keyword>
<evidence type="ECO:0000256" key="3">
    <source>
        <dbReference type="ARBA" id="ARBA00022989"/>
    </source>
</evidence>
<feature type="transmembrane region" description="Helical" evidence="6">
    <location>
        <begin position="180"/>
        <end position="200"/>
    </location>
</feature>
<name>B3S215_TRIAD</name>
<evidence type="ECO:0000256" key="1">
    <source>
        <dbReference type="ARBA" id="ARBA00004141"/>
    </source>
</evidence>
<evidence type="ECO:0000256" key="2">
    <source>
        <dbReference type="ARBA" id="ARBA00022692"/>
    </source>
</evidence>
<feature type="domain" description="RDD" evidence="7">
    <location>
        <begin position="126"/>
        <end position="220"/>
    </location>
</feature>
<dbReference type="OMA" id="IETICLY"/>
<evidence type="ECO:0000313" key="8">
    <source>
        <dbReference type="EMBL" id="EDV23602.1"/>
    </source>
</evidence>
<dbReference type="STRING" id="10228.B3S215"/>
<feature type="compositionally biased region" description="Basic and acidic residues" evidence="5">
    <location>
        <begin position="41"/>
        <end position="50"/>
    </location>
</feature>
<organism evidence="8 9">
    <name type="scientific">Trichoplax adhaerens</name>
    <name type="common">Trichoplax reptans</name>
    <dbReference type="NCBI Taxonomy" id="10228"/>
    <lineage>
        <taxon>Eukaryota</taxon>
        <taxon>Metazoa</taxon>
        <taxon>Placozoa</taxon>
        <taxon>Uniplacotomia</taxon>
        <taxon>Trichoplacea</taxon>
        <taxon>Trichoplacidae</taxon>
        <taxon>Trichoplax</taxon>
    </lineage>
</organism>
<keyword evidence="9" id="KW-1185">Reference proteome</keyword>
<evidence type="ECO:0000259" key="7">
    <source>
        <dbReference type="Pfam" id="PF06271"/>
    </source>
</evidence>
<dbReference type="PANTHER" id="PTHR13659:SF5">
    <property type="entry name" value="PROTEIN FAM8A1"/>
    <property type="match status" value="1"/>
</dbReference>
<evidence type="ECO:0000313" key="9">
    <source>
        <dbReference type="Proteomes" id="UP000009022"/>
    </source>
</evidence>
<gene>
    <name evidence="8" type="ORF">TRIADDRAFT_58414</name>
</gene>
<comment type="subcellular location">
    <subcellularLocation>
        <location evidence="1">Membrane</location>
        <topology evidence="1">Multi-pass membrane protein</topology>
    </subcellularLocation>
</comment>
<sequence>MATSVGSRQNDNDLKQRNQKEENDQGGKDTPDNQNEAKNNGGDHNHGVNKNDIHTLTRIWQYYFYYYYYYNHYMALLHYNNYYKNNQINRNQPNSNQSPSTTNTNSSTHIRRTTRLLNRQQGVKPASLAKRVFAEMIDFLIIFTVKTMILSYHGIEAKFSQAQLRVLIEDRYNAEDLQLIIVYAIFYRIFVFIIETICLYKGVGNGMTIGKLIVGIQVIACDAIIDDGNTGNNHGYVQVFPGDSLNWQRSIMRSVIKNFSTMFFFPVILTIMLFKHGRTAYDIISGTIVIERQINRLPGRN</sequence>
<evidence type="ECO:0000256" key="5">
    <source>
        <dbReference type="SAM" id="MobiDB-lite"/>
    </source>
</evidence>
<keyword evidence="4 6" id="KW-0472">Membrane</keyword>
<dbReference type="InterPro" id="IPR039871">
    <property type="entry name" value="FAM8A1"/>
</dbReference>
<feature type="region of interest" description="Disordered" evidence="5">
    <location>
        <begin position="88"/>
        <end position="112"/>
    </location>
</feature>
<protein>
    <recommendedName>
        <fullName evidence="7">RDD domain-containing protein</fullName>
    </recommendedName>
</protein>
<dbReference type="KEGG" id="tad:TRIADDRAFT_58414"/>